<dbReference type="Gene3D" id="3.20.20.370">
    <property type="entry name" value="Glycoside hydrolase/deacetylase"/>
    <property type="match status" value="1"/>
</dbReference>
<name>A0ABP4UK65_9ACTN</name>
<evidence type="ECO:0000256" key="1">
    <source>
        <dbReference type="SAM" id="MobiDB-lite"/>
    </source>
</evidence>
<dbReference type="PANTHER" id="PTHR10587:SF134">
    <property type="entry name" value="SECRETED PROTEIN"/>
    <property type="match status" value="1"/>
</dbReference>
<evidence type="ECO:0000313" key="5">
    <source>
        <dbReference type="Proteomes" id="UP001500618"/>
    </source>
</evidence>
<keyword evidence="5" id="KW-1185">Reference proteome</keyword>
<dbReference type="InterPro" id="IPR002509">
    <property type="entry name" value="NODB_dom"/>
</dbReference>
<sequence>MTRGQAPAGDPMPADGESLNDYLFDAPPNGRPTTALPQVDAVPTPRGRHEQLAPNGAPARPDPLLQTPLNAGDEAFAAYDQNPLNQNPPHQRPLNQGPLGQSPLRQGPPAPPKGPPIQGPPDRRPPRRRGRRGWLIATVLGAVAAVAAVLFAVVPANGTGGDTPPPPSGGKVVAPITQPAGGEDPGIWPPPRSSNVSATGPLPVVPLAPPPDGPLKLDQSGPYAPLVTRIPTDKKIVFITMDDGTTQAPVAQDLFRESKLPVTMFLISHTAASNPKYFKGLVQKGARVEDHTVTHPMNLNKRSALYQKNQICGASKQLKGIFGIQPTLFRPPYGLYNETTLKIAHDCGIHAVVMWEGSMIGGGLFINQHEVGPRNPLKPGMILLMHFTPHFNEDYRVLLAAIAKSGYSVGRLTDYLQ</sequence>
<feature type="region of interest" description="Disordered" evidence="1">
    <location>
        <begin position="161"/>
        <end position="184"/>
    </location>
</feature>
<dbReference type="PANTHER" id="PTHR10587">
    <property type="entry name" value="GLYCOSYL TRANSFERASE-RELATED"/>
    <property type="match status" value="1"/>
</dbReference>
<gene>
    <name evidence="4" type="ORF">GCM10009765_62280</name>
</gene>
<evidence type="ECO:0000259" key="3">
    <source>
        <dbReference type="PROSITE" id="PS51677"/>
    </source>
</evidence>
<dbReference type="SUPFAM" id="SSF88713">
    <property type="entry name" value="Glycoside hydrolase/deacetylase"/>
    <property type="match status" value="1"/>
</dbReference>
<dbReference type="RefSeq" id="WP_344313828.1">
    <property type="nucleotide sequence ID" value="NZ_BAAANY010000030.1"/>
</dbReference>
<feature type="region of interest" description="Disordered" evidence="1">
    <location>
        <begin position="1"/>
        <end position="129"/>
    </location>
</feature>
<feature type="domain" description="NodB homology" evidence="3">
    <location>
        <begin position="235"/>
        <end position="417"/>
    </location>
</feature>
<dbReference type="InterPro" id="IPR050248">
    <property type="entry name" value="Polysacc_deacetylase_ArnD"/>
</dbReference>
<reference evidence="5" key="1">
    <citation type="journal article" date="2019" name="Int. J. Syst. Evol. Microbiol.">
        <title>The Global Catalogue of Microorganisms (GCM) 10K type strain sequencing project: providing services to taxonomists for standard genome sequencing and annotation.</title>
        <authorList>
            <consortium name="The Broad Institute Genomics Platform"/>
            <consortium name="The Broad Institute Genome Sequencing Center for Infectious Disease"/>
            <person name="Wu L."/>
            <person name="Ma J."/>
        </authorList>
    </citation>
    <scope>NUCLEOTIDE SEQUENCE [LARGE SCALE GENOMIC DNA]</scope>
    <source>
        <strain evidence="5">JCM 14718</strain>
    </source>
</reference>
<evidence type="ECO:0000256" key="2">
    <source>
        <dbReference type="SAM" id="Phobius"/>
    </source>
</evidence>
<protein>
    <recommendedName>
        <fullName evidence="3">NodB homology domain-containing protein</fullName>
    </recommendedName>
</protein>
<dbReference type="Pfam" id="PF01522">
    <property type="entry name" value="Polysacc_deac_1"/>
    <property type="match status" value="1"/>
</dbReference>
<keyword evidence="2" id="KW-0472">Membrane</keyword>
<accession>A0ABP4UK65</accession>
<keyword evidence="2" id="KW-0812">Transmembrane</keyword>
<evidence type="ECO:0000313" key="4">
    <source>
        <dbReference type="EMBL" id="GAA1704668.1"/>
    </source>
</evidence>
<proteinExistence type="predicted"/>
<feature type="compositionally biased region" description="Pro residues" evidence="1">
    <location>
        <begin position="106"/>
        <end position="119"/>
    </location>
</feature>
<dbReference type="Proteomes" id="UP001500618">
    <property type="component" value="Unassembled WGS sequence"/>
</dbReference>
<dbReference type="PROSITE" id="PS51677">
    <property type="entry name" value="NODB"/>
    <property type="match status" value="1"/>
</dbReference>
<dbReference type="EMBL" id="BAAANY010000030">
    <property type="protein sequence ID" value="GAA1704668.1"/>
    <property type="molecule type" value="Genomic_DNA"/>
</dbReference>
<feature type="transmembrane region" description="Helical" evidence="2">
    <location>
        <begin position="133"/>
        <end position="154"/>
    </location>
</feature>
<organism evidence="4 5">
    <name type="scientific">Fodinicola feengrottensis</name>
    <dbReference type="NCBI Taxonomy" id="435914"/>
    <lineage>
        <taxon>Bacteria</taxon>
        <taxon>Bacillati</taxon>
        <taxon>Actinomycetota</taxon>
        <taxon>Actinomycetes</taxon>
        <taxon>Mycobacteriales</taxon>
        <taxon>Fodinicola</taxon>
    </lineage>
</organism>
<dbReference type="InterPro" id="IPR011330">
    <property type="entry name" value="Glyco_hydro/deAcase_b/a-brl"/>
</dbReference>
<comment type="caution">
    <text evidence="4">The sequence shown here is derived from an EMBL/GenBank/DDBJ whole genome shotgun (WGS) entry which is preliminary data.</text>
</comment>
<keyword evidence="2" id="KW-1133">Transmembrane helix</keyword>
<dbReference type="CDD" id="cd10917">
    <property type="entry name" value="CE4_NodB_like_6s_7s"/>
    <property type="match status" value="1"/>
</dbReference>